<feature type="binding site" evidence="5">
    <location>
        <position position="55"/>
    </location>
    <ligand>
        <name>ATP</name>
        <dbReference type="ChEBI" id="CHEBI:30616"/>
    </ligand>
</feature>
<accession>A0AAV2PRX0</accession>
<evidence type="ECO:0000256" key="5">
    <source>
        <dbReference type="PROSITE-ProRule" id="PRU10141"/>
    </source>
</evidence>
<proteinExistence type="predicted"/>
<comment type="caution">
    <text evidence="7">The sequence shown here is derived from an EMBL/GenBank/DDBJ whole genome shotgun (WGS) entry which is preliminary data.</text>
</comment>
<dbReference type="PROSITE" id="PS50011">
    <property type="entry name" value="PROTEIN_KINASE_DOM"/>
    <property type="match status" value="1"/>
</dbReference>
<organism evidence="7 8">
    <name type="scientific">Meganyctiphanes norvegica</name>
    <name type="common">Northern krill</name>
    <name type="synonym">Thysanopoda norvegica</name>
    <dbReference type="NCBI Taxonomy" id="48144"/>
    <lineage>
        <taxon>Eukaryota</taxon>
        <taxon>Metazoa</taxon>
        <taxon>Ecdysozoa</taxon>
        <taxon>Arthropoda</taxon>
        <taxon>Crustacea</taxon>
        <taxon>Multicrustacea</taxon>
        <taxon>Malacostraca</taxon>
        <taxon>Eumalacostraca</taxon>
        <taxon>Eucarida</taxon>
        <taxon>Euphausiacea</taxon>
        <taxon>Euphausiidae</taxon>
        <taxon>Meganyctiphanes</taxon>
    </lineage>
</organism>
<reference evidence="7 8" key="1">
    <citation type="submission" date="2024-05" db="EMBL/GenBank/DDBJ databases">
        <authorList>
            <person name="Wallberg A."/>
        </authorList>
    </citation>
    <scope>NUCLEOTIDE SEQUENCE [LARGE SCALE GENOMIC DNA]</scope>
</reference>
<dbReference type="InterPro" id="IPR000719">
    <property type="entry name" value="Prot_kinase_dom"/>
</dbReference>
<dbReference type="InterPro" id="IPR011009">
    <property type="entry name" value="Kinase-like_dom_sf"/>
</dbReference>
<dbReference type="InterPro" id="IPR001245">
    <property type="entry name" value="Ser-Thr/Tyr_kinase_cat_dom"/>
</dbReference>
<feature type="non-terminal residue" evidence="7">
    <location>
        <position position="1"/>
    </location>
</feature>
<keyword evidence="1" id="KW-0808">Transferase</keyword>
<evidence type="ECO:0000256" key="4">
    <source>
        <dbReference type="ARBA" id="ARBA00022840"/>
    </source>
</evidence>
<dbReference type="AlphaFoldDB" id="A0AAV2PRX0"/>
<keyword evidence="3" id="KW-0418">Kinase</keyword>
<dbReference type="GO" id="GO:0004674">
    <property type="term" value="F:protein serine/threonine kinase activity"/>
    <property type="evidence" value="ECO:0007669"/>
    <property type="project" value="TreeGrafter"/>
</dbReference>
<gene>
    <name evidence="7" type="ORF">MNOR_LOCUS3284</name>
</gene>
<dbReference type="GO" id="GO:0005524">
    <property type="term" value="F:ATP binding"/>
    <property type="evidence" value="ECO:0007669"/>
    <property type="project" value="UniProtKB-UniRule"/>
</dbReference>
<dbReference type="PROSITE" id="PS00107">
    <property type="entry name" value="PROTEIN_KINASE_ATP"/>
    <property type="match status" value="1"/>
</dbReference>
<dbReference type="PANTHER" id="PTHR44329">
    <property type="entry name" value="SERINE/THREONINE-PROTEIN KINASE TNNI3K-RELATED"/>
    <property type="match status" value="1"/>
</dbReference>
<evidence type="ECO:0000256" key="2">
    <source>
        <dbReference type="ARBA" id="ARBA00022741"/>
    </source>
</evidence>
<dbReference type="SUPFAM" id="SSF56112">
    <property type="entry name" value="Protein kinase-like (PK-like)"/>
    <property type="match status" value="1"/>
</dbReference>
<keyword evidence="8" id="KW-1185">Reference proteome</keyword>
<dbReference type="Pfam" id="PF07714">
    <property type="entry name" value="PK_Tyr_Ser-Thr"/>
    <property type="match status" value="1"/>
</dbReference>
<name>A0AAV2PRX0_MEGNR</name>
<sequence length="112" mass="12585">RTLETELDRLRTGDVLARCEVIMADLEWRPGDVLGEGSFSTVYKGNYCGTDVAVKELKFKLSQDDKNYFRSEAALLQQLHHPRVVLLMGVGTQSARPFMLLEYLAGGTLHNL</sequence>
<evidence type="ECO:0000313" key="7">
    <source>
        <dbReference type="EMBL" id="CAL4063321.1"/>
    </source>
</evidence>
<dbReference type="Gene3D" id="3.30.200.20">
    <property type="entry name" value="Phosphorylase Kinase, domain 1"/>
    <property type="match status" value="1"/>
</dbReference>
<keyword evidence="4 5" id="KW-0067">ATP-binding</keyword>
<evidence type="ECO:0000256" key="1">
    <source>
        <dbReference type="ARBA" id="ARBA00022679"/>
    </source>
</evidence>
<protein>
    <recommendedName>
        <fullName evidence="6">Protein kinase domain-containing protein</fullName>
    </recommendedName>
</protein>
<dbReference type="InterPro" id="IPR017441">
    <property type="entry name" value="Protein_kinase_ATP_BS"/>
</dbReference>
<dbReference type="Proteomes" id="UP001497623">
    <property type="component" value="Unassembled WGS sequence"/>
</dbReference>
<feature type="non-terminal residue" evidence="7">
    <location>
        <position position="112"/>
    </location>
</feature>
<dbReference type="InterPro" id="IPR051681">
    <property type="entry name" value="Ser/Thr_Kinases-Pseudokinases"/>
</dbReference>
<evidence type="ECO:0000259" key="6">
    <source>
        <dbReference type="PROSITE" id="PS50011"/>
    </source>
</evidence>
<evidence type="ECO:0000313" key="8">
    <source>
        <dbReference type="Proteomes" id="UP001497623"/>
    </source>
</evidence>
<dbReference type="EMBL" id="CAXKWB010001107">
    <property type="protein sequence ID" value="CAL4063321.1"/>
    <property type="molecule type" value="Genomic_DNA"/>
</dbReference>
<dbReference type="PANTHER" id="PTHR44329:SF288">
    <property type="entry name" value="MITOGEN-ACTIVATED PROTEIN KINASE KINASE KINASE 20"/>
    <property type="match status" value="1"/>
</dbReference>
<feature type="domain" description="Protein kinase" evidence="6">
    <location>
        <begin position="28"/>
        <end position="112"/>
    </location>
</feature>
<keyword evidence="2 5" id="KW-0547">Nucleotide-binding</keyword>
<evidence type="ECO:0000256" key="3">
    <source>
        <dbReference type="ARBA" id="ARBA00022777"/>
    </source>
</evidence>